<dbReference type="PROSITE" id="PS50887">
    <property type="entry name" value="GGDEF"/>
    <property type="match status" value="1"/>
</dbReference>
<dbReference type="InterPro" id="IPR000160">
    <property type="entry name" value="GGDEF_dom"/>
</dbReference>
<feature type="transmembrane region" description="Helical" evidence="1">
    <location>
        <begin position="158"/>
        <end position="182"/>
    </location>
</feature>
<keyword evidence="1" id="KW-1133">Transmembrane helix</keyword>
<keyword evidence="1" id="KW-0812">Transmembrane</keyword>
<feature type="transmembrane region" description="Helical" evidence="1">
    <location>
        <begin position="12"/>
        <end position="31"/>
    </location>
</feature>
<dbReference type="Proteomes" id="UP000274909">
    <property type="component" value="Unassembled WGS sequence"/>
</dbReference>
<feature type="transmembrane region" description="Helical" evidence="1">
    <location>
        <begin position="98"/>
        <end position="117"/>
    </location>
</feature>
<dbReference type="SUPFAM" id="SSF55073">
    <property type="entry name" value="Nucleotide cyclase"/>
    <property type="match status" value="1"/>
</dbReference>
<keyword evidence="4" id="KW-1185">Reference proteome</keyword>
<feature type="transmembrane region" description="Helical" evidence="1">
    <location>
        <begin position="43"/>
        <end position="60"/>
    </location>
</feature>
<comment type="caution">
    <text evidence="3">The sequence shown here is derived from an EMBL/GenBank/DDBJ whole genome shotgun (WGS) entry which is preliminary data.</text>
</comment>
<dbReference type="InterPro" id="IPR029787">
    <property type="entry name" value="Nucleotide_cyclase"/>
</dbReference>
<dbReference type="EMBL" id="RZGZ01000002">
    <property type="protein sequence ID" value="RUR01441.1"/>
    <property type="molecule type" value="Genomic_DNA"/>
</dbReference>
<dbReference type="NCBIfam" id="TIGR00254">
    <property type="entry name" value="GGDEF"/>
    <property type="match status" value="1"/>
</dbReference>
<keyword evidence="1" id="KW-0472">Membrane</keyword>
<evidence type="ECO:0000313" key="3">
    <source>
        <dbReference type="EMBL" id="RUR01441.1"/>
    </source>
</evidence>
<dbReference type="PANTHER" id="PTHR44757:SF2">
    <property type="entry name" value="BIOFILM ARCHITECTURE MAINTENANCE PROTEIN MBAA"/>
    <property type="match status" value="1"/>
</dbReference>
<reference evidence="3 4" key="1">
    <citation type="submission" date="2018-12" db="EMBL/GenBank/DDBJ databases">
        <authorList>
            <person name="Li F."/>
        </authorList>
    </citation>
    <scope>NUCLEOTIDE SEQUENCE [LARGE SCALE GENOMIC DNA]</scope>
    <source>
        <strain evidence="3 4">EGI 6500705</strain>
    </source>
</reference>
<accession>A0A433JSZ4</accession>
<dbReference type="Pfam" id="PF00990">
    <property type="entry name" value="GGDEF"/>
    <property type="match status" value="1"/>
</dbReference>
<gene>
    <name evidence="3" type="ORF">ELQ94_08060</name>
</gene>
<dbReference type="InterPro" id="IPR052155">
    <property type="entry name" value="Biofilm_reg_signaling"/>
</dbReference>
<sequence>MIGAVMVLDPATLMVMSALITILAGTSFILNTSIQRVDIVSRLWTIAFTNGMLAGLAYGFDAVSPGSWITIVVGNAAIVGAIAHVWAGCRAYNGRRPLILVVLAGIVAAAVAVLLRGPDGGEWAGGAEMLALVALFALLAGIEGLSGAMSTRVNARSLAVVMLVVAAFYVARCVGLILFGPYSDTFRTYFGTSLATFITILFTVSSAVAMTSLQVERAYSDRPVPGPRERGGAFSIGVLATDAFEDGARDRIDRARRRSSSVALILIRIDGLKEINTAFGRATGDAALQTVATVLRTVTPTSAVLGRQRSANFAVLAMVSEPQATREIAEAILAEIVEARLEGASDIRLSASIGVADSFTVAFDFDKLREAALVALDRARDAGGNRVETAVQTQAVPRRIDRSRAALD</sequence>
<proteinExistence type="predicted"/>
<dbReference type="AlphaFoldDB" id="A0A433JSZ4"/>
<dbReference type="Gene3D" id="3.30.70.270">
    <property type="match status" value="1"/>
</dbReference>
<dbReference type="CDD" id="cd01949">
    <property type="entry name" value="GGDEF"/>
    <property type="match status" value="1"/>
</dbReference>
<evidence type="ECO:0000313" key="4">
    <source>
        <dbReference type="Proteomes" id="UP000274909"/>
    </source>
</evidence>
<evidence type="ECO:0000256" key="1">
    <source>
        <dbReference type="SAM" id="Phobius"/>
    </source>
</evidence>
<dbReference type="PANTHER" id="PTHR44757">
    <property type="entry name" value="DIGUANYLATE CYCLASE DGCP"/>
    <property type="match status" value="1"/>
</dbReference>
<evidence type="ECO:0000259" key="2">
    <source>
        <dbReference type="PROSITE" id="PS50887"/>
    </source>
</evidence>
<protein>
    <submittedName>
        <fullName evidence="3">GGDEF domain-containing protein</fullName>
    </submittedName>
</protein>
<dbReference type="OrthoDB" id="5115878at2"/>
<feature type="domain" description="GGDEF" evidence="2">
    <location>
        <begin position="260"/>
        <end position="392"/>
    </location>
</feature>
<dbReference type="InterPro" id="IPR043128">
    <property type="entry name" value="Rev_trsase/Diguanyl_cyclase"/>
</dbReference>
<dbReference type="SMART" id="SM00267">
    <property type="entry name" value="GGDEF"/>
    <property type="match status" value="1"/>
</dbReference>
<organism evidence="3 4">
    <name type="scientific">Labedella endophytica</name>
    <dbReference type="NCBI Taxonomy" id="1523160"/>
    <lineage>
        <taxon>Bacteria</taxon>
        <taxon>Bacillati</taxon>
        <taxon>Actinomycetota</taxon>
        <taxon>Actinomycetes</taxon>
        <taxon>Micrococcales</taxon>
        <taxon>Microbacteriaceae</taxon>
        <taxon>Labedella</taxon>
    </lineage>
</organism>
<feature type="transmembrane region" description="Helical" evidence="1">
    <location>
        <begin position="66"/>
        <end position="86"/>
    </location>
</feature>
<feature type="transmembrane region" description="Helical" evidence="1">
    <location>
        <begin position="129"/>
        <end position="146"/>
    </location>
</feature>
<feature type="transmembrane region" description="Helical" evidence="1">
    <location>
        <begin position="194"/>
        <end position="213"/>
    </location>
</feature>
<name>A0A433JSZ4_9MICO</name>